<dbReference type="InterPro" id="IPR023366">
    <property type="entry name" value="ATP_synth_asu-like_sf"/>
</dbReference>
<dbReference type="RefSeq" id="WP_115182637.1">
    <property type="nucleotide sequence ID" value="NZ_CAMKUF010000001.1"/>
</dbReference>
<gene>
    <name evidence="1" type="ORF">NCTC11544_00066</name>
</gene>
<dbReference type="Gene3D" id="2.40.30.20">
    <property type="match status" value="1"/>
</dbReference>
<dbReference type="EMBL" id="UGYN01000002">
    <property type="protein sequence ID" value="SUI42947.1"/>
    <property type="molecule type" value="Genomic_DNA"/>
</dbReference>
<dbReference type="Proteomes" id="UP000255529">
    <property type="component" value="Unassembled WGS sequence"/>
</dbReference>
<sequence>MSSVLTVNPMQTTNARGTFYTKSDGLIQGVALDDPAARYALASGTLANGETLPLWGGVAVNELVPGVSSAPCGTTIKRATTIADLVGISVFNQAHNGLTTPQSPVPLYLSNMSVSFYRFGSGMRVPVKASDALIVLGSNAAGMSVNQPLVWNFATDSLDVFSTAAAEVETSEISWTAPLGDAAGFATATTASAHNLAVGAYVTITGAEPAAYNGTVQVLSVPNSTTFTFIPVSEPSDNATKQGTVGAADKFAVALPVKIIEMQMGNSKTVSYDPATGFATWNDSGNAAVILL</sequence>
<protein>
    <submittedName>
        <fullName evidence="1">Uncharacterized protein</fullName>
    </submittedName>
</protein>
<proteinExistence type="predicted"/>
<name>A0A379YCM3_9GAMM</name>
<evidence type="ECO:0000313" key="1">
    <source>
        <dbReference type="EMBL" id="SUI42947.1"/>
    </source>
</evidence>
<dbReference type="AlphaFoldDB" id="A0A379YCM3"/>
<accession>A0A379YCM3</accession>
<reference evidence="1 2" key="1">
    <citation type="submission" date="2018-06" db="EMBL/GenBank/DDBJ databases">
        <authorList>
            <consortium name="Pathogen Informatics"/>
            <person name="Doyle S."/>
        </authorList>
    </citation>
    <scope>NUCLEOTIDE SEQUENCE [LARGE SCALE GENOMIC DNA]</scope>
    <source>
        <strain evidence="1 2">NCTC11544</strain>
    </source>
</reference>
<organism evidence="1 2">
    <name type="scientific">Serratia quinivorans</name>
    <dbReference type="NCBI Taxonomy" id="137545"/>
    <lineage>
        <taxon>Bacteria</taxon>
        <taxon>Pseudomonadati</taxon>
        <taxon>Pseudomonadota</taxon>
        <taxon>Gammaproteobacteria</taxon>
        <taxon>Enterobacterales</taxon>
        <taxon>Yersiniaceae</taxon>
        <taxon>Serratia</taxon>
    </lineage>
</organism>
<evidence type="ECO:0000313" key="2">
    <source>
        <dbReference type="Proteomes" id="UP000255529"/>
    </source>
</evidence>